<organism evidence="2 3">
    <name type="scientific">Leptospira santarosai str. MOR084</name>
    <dbReference type="NCBI Taxonomy" id="1049984"/>
    <lineage>
        <taxon>Bacteria</taxon>
        <taxon>Pseudomonadati</taxon>
        <taxon>Spirochaetota</taxon>
        <taxon>Spirochaetia</taxon>
        <taxon>Leptospirales</taxon>
        <taxon>Leptospiraceae</taxon>
        <taxon>Leptospira</taxon>
    </lineage>
</organism>
<protein>
    <submittedName>
        <fullName evidence="2">IS2 repressor TnpA</fullName>
    </submittedName>
</protein>
<keyword evidence="1" id="KW-0175">Coiled coil</keyword>
<evidence type="ECO:0000313" key="3">
    <source>
        <dbReference type="Proteomes" id="UP000006329"/>
    </source>
</evidence>
<keyword evidence="3" id="KW-1185">Reference proteome</keyword>
<proteinExistence type="predicted"/>
<accession>A0A0E2BPQ9</accession>
<dbReference type="EMBL" id="AHON02000051">
    <property type="protein sequence ID" value="EKO33352.1"/>
    <property type="molecule type" value="Genomic_DNA"/>
</dbReference>
<evidence type="ECO:0000256" key="1">
    <source>
        <dbReference type="SAM" id="Coils"/>
    </source>
</evidence>
<feature type="coiled-coil region" evidence="1">
    <location>
        <begin position="21"/>
        <end position="48"/>
    </location>
</feature>
<dbReference type="Proteomes" id="UP000006329">
    <property type="component" value="Unassembled WGS sequence"/>
</dbReference>
<sequence length="70" mass="8079">MENGASQGIENEENLVPESEYKKLEQRIKNLERLLGRKTEENEILKEAVILARKKKLISQKPLEGIEGFQ</sequence>
<name>A0A0E2BPQ9_9LEPT</name>
<dbReference type="AlphaFoldDB" id="A0A0E2BPQ9"/>
<reference evidence="2" key="1">
    <citation type="submission" date="2012-10" db="EMBL/GenBank/DDBJ databases">
        <authorList>
            <person name="Harkins D.M."/>
            <person name="Durkin A.S."/>
            <person name="Brinkac L.M."/>
            <person name="Haft D.H."/>
            <person name="Selengut J.D."/>
            <person name="Sanka R."/>
            <person name="DePew J."/>
            <person name="Purushe J."/>
            <person name="Matthias M.A."/>
            <person name="Vinetz J.M."/>
            <person name="Sutton G.G."/>
            <person name="Nierman W.C."/>
            <person name="Fouts D.E."/>
        </authorList>
    </citation>
    <scope>NUCLEOTIDE SEQUENCE [LARGE SCALE GENOMIC DNA]</scope>
    <source>
        <strain evidence="2">MOR084</strain>
    </source>
</reference>
<comment type="caution">
    <text evidence="2">The sequence shown here is derived from an EMBL/GenBank/DDBJ whole genome shotgun (WGS) entry which is preliminary data.</text>
</comment>
<evidence type="ECO:0000313" key="2">
    <source>
        <dbReference type="EMBL" id="EKO33352.1"/>
    </source>
</evidence>
<gene>
    <name evidence="2" type="ORF">LEP1GSC179_2475</name>
</gene>